<dbReference type="KEGG" id="nta:107791836"/>
<gene>
    <name evidence="1" type="primary">LOC107791836</name>
</gene>
<dbReference type="PaxDb" id="4097-A0A1S3ZYG9"/>
<sequence>MRVSLLEKSKLGFVDGRYPKEKFPPVLHGLWEKCNAILLLGIMNSVSAELLSGMVYASSAHKDIWVEFDALMPCPGWGYEESKKYVEHFEYQRLLQFLIGLNETYSQSSNHILNMSLSPSINKAYSMIISEESRRAMSHSSQVSEINEGITLFSNKGTSSGAPVQLNGKENLEQNYSFLENEVTALFSSKTNASAGYGHSRGGNRSAKEEGWIWYTVNYAQTNVSNYVSDTSTGPAQAGPTANFLGTSQTQQASQNFQTKIPQFTQEQYSQIFQLLEKQPKCSGSAMAAIMPLCGDITKILAKWIVDSGASSHLVNDSSWLVNAKTVGGKGGKVRLPTGSVAHDLFSGQVRRIGREEDGLYVFNSTSNKSISLQAQSTIAETLNVPSAMPTVNIIKAHNKVVNVALWHKRLGHVPLDTLQKLKGFHDFQVAECSSKARIPTYDGKKHFLTLVDDCSRYTWLFLLLTKVEVIVVLTSLFTMIKNFYSASVNFVRSDNGYASWTPPALSTPLSSSSSPVSSNLAMSSIHLSSAGGLIDHATINDALAPTIAPDVEPLYDNKKSIMVSRPPIWMKDYIVPSKGSAHCCYPISDYVSYANMSPSFGAALAAYSAIVEHKTYNEVVKDEKWIEAMNQNGYSRSVLAIAAAKHWAIFQMDVHNAFFQGDLLEEVYMEVLPRKVEYEIIVVLVYVDDLLVTGSSQTLILSENERRR</sequence>
<dbReference type="PANTHER" id="PTHR34222:SF82">
    <property type="entry name" value="CCHC-TYPE DOMAIN-CONTAINING PROTEIN"/>
    <property type="match status" value="1"/>
</dbReference>
<evidence type="ECO:0008006" key="2">
    <source>
        <dbReference type="Google" id="ProtNLM"/>
    </source>
</evidence>
<dbReference type="RefSeq" id="XP_016469462.1">
    <property type="nucleotide sequence ID" value="XM_016613976.1"/>
</dbReference>
<proteinExistence type="predicted"/>
<dbReference type="AlphaFoldDB" id="A0A1S3ZYG9"/>
<accession>A0A1S3ZYG9</accession>
<dbReference type="SUPFAM" id="SSF53098">
    <property type="entry name" value="Ribonuclease H-like"/>
    <property type="match status" value="1"/>
</dbReference>
<dbReference type="InterPro" id="IPR012337">
    <property type="entry name" value="RNaseH-like_sf"/>
</dbReference>
<organism evidence="1">
    <name type="scientific">Nicotiana tabacum</name>
    <name type="common">Common tobacco</name>
    <dbReference type="NCBI Taxonomy" id="4097"/>
    <lineage>
        <taxon>Eukaryota</taxon>
        <taxon>Viridiplantae</taxon>
        <taxon>Streptophyta</taxon>
        <taxon>Embryophyta</taxon>
        <taxon>Tracheophyta</taxon>
        <taxon>Spermatophyta</taxon>
        <taxon>Magnoliopsida</taxon>
        <taxon>eudicotyledons</taxon>
        <taxon>Gunneridae</taxon>
        <taxon>Pentapetalae</taxon>
        <taxon>asterids</taxon>
        <taxon>lamiids</taxon>
        <taxon>Solanales</taxon>
        <taxon>Solanaceae</taxon>
        <taxon>Nicotianoideae</taxon>
        <taxon>Nicotianeae</taxon>
        <taxon>Nicotiana</taxon>
    </lineage>
</organism>
<evidence type="ECO:0000313" key="1">
    <source>
        <dbReference type="RefSeq" id="XP_016469462.1"/>
    </source>
</evidence>
<name>A0A1S3ZYG9_TOBAC</name>
<reference evidence="1" key="1">
    <citation type="submission" date="2025-08" db="UniProtKB">
        <authorList>
            <consortium name="RefSeq"/>
        </authorList>
    </citation>
    <scope>IDENTIFICATION</scope>
</reference>
<dbReference type="PANTHER" id="PTHR34222">
    <property type="entry name" value="GAG_PRE-INTEGRS DOMAIN-CONTAINING PROTEIN"/>
    <property type="match status" value="1"/>
</dbReference>
<protein>
    <recommendedName>
        <fullName evidence="2">Reverse transcriptase Ty1/copia-type domain-containing protein</fullName>
    </recommendedName>
</protein>